<feature type="region of interest" description="Disordered" evidence="1">
    <location>
        <begin position="16"/>
        <end position="35"/>
    </location>
</feature>
<protein>
    <submittedName>
        <fullName evidence="2">Uncharacterized protein</fullName>
    </submittedName>
</protein>
<evidence type="ECO:0000313" key="3">
    <source>
        <dbReference type="Proteomes" id="UP000009045"/>
    </source>
</evidence>
<organism evidence="2 3">
    <name type="scientific">Sinorhizobium meliloti (strain SM11)</name>
    <dbReference type="NCBI Taxonomy" id="707241"/>
    <lineage>
        <taxon>Bacteria</taxon>
        <taxon>Pseudomonadati</taxon>
        <taxon>Pseudomonadota</taxon>
        <taxon>Alphaproteobacteria</taxon>
        <taxon>Hyphomicrobiales</taxon>
        <taxon>Rhizobiaceae</taxon>
        <taxon>Sinorhizobium/Ensifer group</taxon>
        <taxon>Sinorhizobium</taxon>
    </lineage>
</organism>
<dbReference type="AlphaFoldDB" id="Q1WLE6"/>
<dbReference type="EMBL" id="DQ145546">
    <property type="protein sequence ID" value="ABA56054.1"/>
    <property type="molecule type" value="Genomic_DNA"/>
</dbReference>
<feature type="compositionally biased region" description="Basic residues" evidence="1">
    <location>
        <begin position="23"/>
        <end position="35"/>
    </location>
</feature>
<reference evidence="3" key="2">
    <citation type="journal article" date="2011" name="J. Biotechnol.">
        <title>The complete genome sequence of the dominant Sinorhizobium meliloti field isolate SM11 extends the S. meliloti pan-genome.</title>
        <authorList>
            <person name="Schneiker-Bekel S."/>
            <person name="Wibberg D."/>
            <person name="Bekel T."/>
            <person name="Blom J."/>
            <person name="Linke B."/>
            <person name="Neuweger H."/>
            <person name="Stiens M."/>
            <person name="Vorholter F.J."/>
            <person name="Weidner S."/>
            <person name="Goesmann A."/>
            <person name="Puhler A."/>
            <person name="Schluter A."/>
        </authorList>
    </citation>
    <scope>NUCLEOTIDE SEQUENCE [LARGE SCALE GENOMIC DNA]</scope>
    <source>
        <strain evidence="3">SM11</strain>
        <plasmid evidence="3">pSmeSM11a</plasmid>
    </source>
</reference>
<keyword evidence="2" id="KW-0614">Plasmid</keyword>
<name>Q1WLE6_SINMM</name>
<dbReference type="Proteomes" id="UP000009045">
    <property type="component" value="Plasmid pSmeSM11a"/>
</dbReference>
<reference evidence="2 3" key="1">
    <citation type="journal article" date="2006" name="Appl. Environ. Microbiol.">
        <title>Sequence analysis of the 144-kilobase accessory plasmid pSmeSM11a, isolated from a dominant Sinorhizobium meliloti strain identified during a long-term field release experiment.</title>
        <authorList>
            <person name="Stiens M."/>
            <person name="Schneiker S."/>
            <person name="Keller M."/>
            <person name="Kuhn S."/>
            <person name="Puhler A."/>
            <person name="Schluter A."/>
        </authorList>
    </citation>
    <scope>NUCLEOTIDE SEQUENCE [LARGE SCALE GENOMIC DNA]</scope>
    <source>
        <strain evidence="3">SM11</strain>
        <plasmid evidence="2 3">pSmeSM11a</plasmid>
    </source>
</reference>
<geneLocation type="plasmid" evidence="2 3">
    <name>pSmeSM11a</name>
</geneLocation>
<sequence length="93" mass="10029">MCSRIVSMFFSVVRGPGSADRSGRRRTISTGTPRKRALAQTIAHNAEVGVEDRKPQTGTVDNSISVDARATLDADDSASSGYWLNGFVHRTFG</sequence>
<proteinExistence type="predicted"/>
<evidence type="ECO:0000256" key="1">
    <source>
        <dbReference type="SAM" id="MobiDB-lite"/>
    </source>
</evidence>
<evidence type="ECO:0000313" key="2">
    <source>
        <dbReference type="EMBL" id="ABA56054.1"/>
    </source>
</evidence>
<accession>Q1WLE6</accession>